<dbReference type="PANTHER" id="PTHR43708:SF5">
    <property type="entry name" value="CONSERVED EXPRESSED OXIDOREDUCTASE (EUROFUNG)-RELATED"/>
    <property type="match status" value="1"/>
</dbReference>
<dbReference type="InterPro" id="IPR055170">
    <property type="entry name" value="GFO_IDH_MocA-like_dom"/>
</dbReference>
<dbReference type="GO" id="GO:0016491">
    <property type="term" value="F:oxidoreductase activity"/>
    <property type="evidence" value="ECO:0007669"/>
    <property type="project" value="UniProtKB-KW"/>
</dbReference>
<dbReference type="Proteomes" id="UP000215199">
    <property type="component" value="Unassembled WGS sequence"/>
</dbReference>
<feature type="domain" description="GFO/IDH/MocA-like oxidoreductase" evidence="3">
    <location>
        <begin position="147"/>
        <end position="283"/>
    </location>
</feature>
<evidence type="ECO:0000256" key="2">
    <source>
        <dbReference type="ARBA" id="ARBA00023002"/>
    </source>
</evidence>
<dbReference type="InterPro" id="IPR036291">
    <property type="entry name" value="NAD(P)-bd_dom_sf"/>
</dbReference>
<proteinExistence type="inferred from homology"/>
<protein>
    <submittedName>
        <fullName evidence="4">Oxidoreductase</fullName>
    </submittedName>
</protein>
<evidence type="ECO:0000313" key="4">
    <source>
        <dbReference type="EMBL" id="OXM63756.1"/>
    </source>
</evidence>
<comment type="caution">
    <text evidence="4">The sequence shown here is derived from an EMBL/GenBank/DDBJ whole genome shotgun (WGS) entry which is preliminary data.</text>
</comment>
<accession>A0A229SXP8</accession>
<comment type="similarity">
    <text evidence="1">Belongs to the Gfo/Idh/MocA family.</text>
</comment>
<dbReference type="EMBL" id="NMUL01000031">
    <property type="protein sequence ID" value="OXM63756.1"/>
    <property type="molecule type" value="Genomic_DNA"/>
</dbReference>
<dbReference type="SUPFAM" id="SSF51735">
    <property type="entry name" value="NAD(P)-binding Rossmann-fold domains"/>
    <property type="match status" value="1"/>
</dbReference>
<dbReference type="InterPro" id="IPR051317">
    <property type="entry name" value="Gfo/Idh/MocA_oxidoreduct"/>
</dbReference>
<evidence type="ECO:0000256" key="1">
    <source>
        <dbReference type="ARBA" id="ARBA00010928"/>
    </source>
</evidence>
<evidence type="ECO:0000313" key="5">
    <source>
        <dbReference type="Proteomes" id="UP000215199"/>
    </source>
</evidence>
<keyword evidence="2" id="KW-0560">Oxidoreductase</keyword>
<organism evidence="4 5">
    <name type="scientific">Amycolatopsis vastitatis</name>
    <dbReference type="NCBI Taxonomy" id="1905142"/>
    <lineage>
        <taxon>Bacteria</taxon>
        <taxon>Bacillati</taxon>
        <taxon>Actinomycetota</taxon>
        <taxon>Actinomycetes</taxon>
        <taxon>Pseudonocardiales</taxon>
        <taxon>Pseudonocardiaceae</taxon>
        <taxon>Amycolatopsis</taxon>
    </lineage>
</organism>
<dbReference type="OrthoDB" id="3505279at2"/>
<sequence>MNQSSIGVLLNGVTGRMGYRQHLLRSVLAIREQGGVLLPDGSRVQLEPVLAGRNAGKLKELADRHGLTAWTTDAGSALSDVQIYFDAQLTSAREPSVRAAIAAGKHVYAEKPLSETLPAALELAGLARDAGICHGVVHDKLFLPGLRKLRRLIDGGFFGRILSVRGEFGYWVFEGDWQEAQRPSWNYRAEDGGGIVLDMFCHWNYVLENLFGRVSAVTAKAVTHIPRRWDEQGEAYAATADDAAYGIFELESGAIAQINSSWSTRVFRDELVEFQVDGTEGSAVAGLRRCRVQHRSATPKPVWNPDLPATEPFRDQWQEVPDNTEFDNGFKAQWEEFVRDVVAGRQHRYDFFSAARGLQLAEAGLMSSAEGRRVELKPLS</sequence>
<dbReference type="SUPFAM" id="SSF55347">
    <property type="entry name" value="Glyceraldehyde-3-phosphate dehydrogenase-like, C-terminal domain"/>
    <property type="match status" value="1"/>
</dbReference>
<keyword evidence="5" id="KW-1185">Reference proteome</keyword>
<dbReference type="Gene3D" id="3.40.50.720">
    <property type="entry name" value="NAD(P)-binding Rossmann-like Domain"/>
    <property type="match status" value="1"/>
</dbReference>
<dbReference type="RefSeq" id="WP_093950732.1">
    <property type="nucleotide sequence ID" value="NZ_NMUL01000031.1"/>
</dbReference>
<dbReference type="PANTHER" id="PTHR43708">
    <property type="entry name" value="CONSERVED EXPRESSED OXIDOREDUCTASE (EUROFUNG)"/>
    <property type="match status" value="1"/>
</dbReference>
<gene>
    <name evidence="4" type="ORF">CF165_28840</name>
</gene>
<dbReference type="AlphaFoldDB" id="A0A229SXP8"/>
<dbReference type="Pfam" id="PF22725">
    <property type="entry name" value="GFO_IDH_MocA_C3"/>
    <property type="match status" value="1"/>
</dbReference>
<evidence type="ECO:0000259" key="3">
    <source>
        <dbReference type="Pfam" id="PF22725"/>
    </source>
</evidence>
<dbReference type="Gene3D" id="3.30.360.10">
    <property type="entry name" value="Dihydrodipicolinate Reductase, domain 2"/>
    <property type="match status" value="1"/>
</dbReference>
<reference evidence="5" key="1">
    <citation type="submission" date="2017-07" db="EMBL/GenBank/DDBJ databases">
        <title>Comparative genome mining reveals phylogenetic distribution patterns of secondary metabolites in Amycolatopsis.</title>
        <authorList>
            <person name="Adamek M."/>
            <person name="Alanjary M."/>
            <person name="Sales-Ortells H."/>
            <person name="Goodfellow M."/>
            <person name="Bull A.T."/>
            <person name="Kalinowski J."/>
            <person name="Ziemert N."/>
        </authorList>
    </citation>
    <scope>NUCLEOTIDE SEQUENCE [LARGE SCALE GENOMIC DNA]</scope>
    <source>
        <strain evidence="5">H5</strain>
    </source>
</reference>
<name>A0A229SXP8_9PSEU</name>